<accession>A0A6P3ZQC8</accession>
<dbReference type="InterPro" id="IPR023213">
    <property type="entry name" value="CAT-like_dom_sf"/>
</dbReference>
<dbReference type="KEGG" id="zju:107417634"/>
<dbReference type="Gene3D" id="3.30.559.10">
    <property type="entry name" value="Chloramphenicol acetyltransferase-like domain"/>
    <property type="match status" value="2"/>
</dbReference>
<sequence>MAKACTAKVIEECQISPKPTSSSFSSSSPSPPTTSLPLTFLDIPWLFFPPSQLLFFYEFHHPTSHFTSTVLPNLKHSLSLTLTLFYPFAGTLHFPPKPSKPNILCCYQNDSVSFTVSESGSDFLYLSGDYQRDAKDFHPLVPQLPLPANNGTHQQLPLLAVRVTVFPNSGISIGIAYHHVVADGRTFNNFLKTWSAFSSNLRDSSFTPFYDRRVIVDSNGFEPIFLDEWWKYQNPKSKPSCGEKMVRATFVVFPTNMELIKNWILSRCDENNEPHPVHLSPYVLTCSFIWVCLLKARELLGGLKTKCVREDPNYFGFIAGGITRMDFPVPTSYVGNCVGFGRSMAKVDELLGEDGIVVAARAIGSTVKRLDKAVLVGAEKWISDWEVLIGSEIHLMASGSPKVDLYSRDFGWGRPKKIEEIAIDRTRAISLTESRQVKGGIEVGLVLEKPQMDAFTSFFIKGLNALS</sequence>
<dbReference type="GO" id="GO:0016747">
    <property type="term" value="F:acyltransferase activity, transferring groups other than amino-acyl groups"/>
    <property type="evidence" value="ECO:0007669"/>
    <property type="project" value="UniProtKB-ARBA"/>
</dbReference>
<dbReference type="InParanoid" id="A0A6P3ZQC8"/>
<keyword evidence="1" id="KW-0808">Transferase</keyword>
<protein>
    <submittedName>
        <fullName evidence="4">Phenolic glucoside malonyltransferase 1-like</fullName>
    </submittedName>
</protein>
<dbReference type="Pfam" id="PF02458">
    <property type="entry name" value="Transferase"/>
    <property type="match status" value="1"/>
</dbReference>
<dbReference type="AlphaFoldDB" id="A0A6P3ZQC8"/>
<reference evidence="4" key="2">
    <citation type="submission" date="2025-08" db="UniProtKB">
        <authorList>
            <consortium name="RefSeq"/>
        </authorList>
    </citation>
    <scope>IDENTIFICATION</scope>
    <source>
        <tissue evidence="4">Seedling</tissue>
    </source>
</reference>
<evidence type="ECO:0000256" key="2">
    <source>
        <dbReference type="ARBA" id="ARBA00023315"/>
    </source>
</evidence>
<dbReference type="Proteomes" id="UP001652623">
    <property type="component" value="Chromosome 2"/>
</dbReference>
<dbReference type="PANTHER" id="PTHR31625">
    <property type="match status" value="1"/>
</dbReference>
<dbReference type="GeneID" id="107417634"/>
<proteinExistence type="predicted"/>
<reference evidence="3" key="1">
    <citation type="submission" date="2025-05" db="UniProtKB">
        <authorList>
            <consortium name="RefSeq"/>
        </authorList>
    </citation>
    <scope>NUCLEOTIDE SEQUENCE [LARGE SCALE GENOMIC DNA]</scope>
</reference>
<keyword evidence="3" id="KW-1185">Reference proteome</keyword>
<gene>
    <name evidence="4" type="primary">LOC107417634</name>
</gene>
<name>A0A6P3ZQC8_ZIZJJ</name>
<evidence type="ECO:0000256" key="1">
    <source>
        <dbReference type="ARBA" id="ARBA00022679"/>
    </source>
</evidence>
<dbReference type="SMR" id="A0A6P3ZQC8"/>
<dbReference type="RefSeq" id="XP_015881737.3">
    <property type="nucleotide sequence ID" value="XM_016026251.4"/>
</dbReference>
<keyword evidence="2" id="KW-0012">Acyltransferase</keyword>
<evidence type="ECO:0000313" key="4">
    <source>
        <dbReference type="RefSeq" id="XP_015881737.3"/>
    </source>
</evidence>
<organism evidence="3 4">
    <name type="scientific">Ziziphus jujuba</name>
    <name type="common">Chinese jujube</name>
    <name type="synonym">Ziziphus sativa</name>
    <dbReference type="NCBI Taxonomy" id="326968"/>
    <lineage>
        <taxon>Eukaryota</taxon>
        <taxon>Viridiplantae</taxon>
        <taxon>Streptophyta</taxon>
        <taxon>Embryophyta</taxon>
        <taxon>Tracheophyta</taxon>
        <taxon>Spermatophyta</taxon>
        <taxon>Magnoliopsida</taxon>
        <taxon>eudicotyledons</taxon>
        <taxon>Gunneridae</taxon>
        <taxon>Pentapetalae</taxon>
        <taxon>rosids</taxon>
        <taxon>fabids</taxon>
        <taxon>Rosales</taxon>
        <taxon>Rhamnaceae</taxon>
        <taxon>Paliureae</taxon>
        <taxon>Ziziphus</taxon>
    </lineage>
</organism>
<dbReference type="InterPro" id="IPR051504">
    <property type="entry name" value="Plant_metabolite_acyltrans"/>
</dbReference>
<evidence type="ECO:0000313" key="3">
    <source>
        <dbReference type="Proteomes" id="UP001652623"/>
    </source>
</evidence>